<evidence type="ECO:0000313" key="1">
    <source>
        <dbReference type="EMBL" id="AIT07328.1"/>
    </source>
</evidence>
<proteinExistence type="predicted"/>
<dbReference type="RefSeq" id="WP_038664452.1">
    <property type="nucleotide sequence ID" value="NZ_CP009571.1"/>
</dbReference>
<dbReference type="eggNOG" id="ENOG5030YNU">
    <property type="taxonomic scope" value="Bacteria"/>
</dbReference>
<keyword evidence="2" id="KW-1185">Reference proteome</keyword>
<dbReference type="Proteomes" id="UP000033200">
    <property type="component" value="Chromosome"/>
</dbReference>
<dbReference type="AlphaFoldDB" id="A0A097EID8"/>
<sequence>MSFIGDTMKALRNVLLLQEDVRQLKDMVTSQSGRLAALAEAHATLRERVSRLEGVIEGAAMATRQRRIEE</sequence>
<protein>
    <submittedName>
        <fullName evidence="1">Uncharacterized protein</fullName>
    </submittedName>
</protein>
<evidence type="ECO:0000313" key="2">
    <source>
        <dbReference type="Proteomes" id="UP000033200"/>
    </source>
</evidence>
<reference evidence="1 2" key="1">
    <citation type="submission" date="2014-09" db="EMBL/GenBank/DDBJ databases">
        <title>Using Illumina technology Improving SMRT sequencing Genome Assembly by RASTools.</title>
        <authorList>
            <person name="Zhou Y."/>
            <person name="Ma T."/>
            <person name="Liu T."/>
        </authorList>
    </citation>
    <scope>NUCLEOTIDE SEQUENCE [LARGE SCALE GENOMIC DNA]</scope>
    <source>
        <strain evidence="1 2">ATCC 55669</strain>
    </source>
</reference>
<gene>
    <name evidence="1" type="ORF">MC45_14160</name>
</gene>
<name>A0A097EID8_9SPHN</name>
<dbReference type="EMBL" id="CP009571">
    <property type="protein sequence ID" value="AIT07328.1"/>
    <property type="molecule type" value="Genomic_DNA"/>
</dbReference>
<dbReference type="HOGENOM" id="CLU_2755830_0_0_5"/>
<dbReference type="STRING" id="1549858.MC45_14160"/>
<dbReference type="KEGG" id="stax:MC45_14160"/>
<accession>A0A097EID8</accession>
<organism evidence="1 2">
    <name type="scientific">Sphingomonas taxi</name>
    <dbReference type="NCBI Taxonomy" id="1549858"/>
    <lineage>
        <taxon>Bacteria</taxon>
        <taxon>Pseudomonadati</taxon>
        <taxon>Pseudomonadota</taxon>
        <taxon>Alphaproteobacteria</taxon>
        <taxon>Sphingomonadales</taxon>
        <taxon>Sphingomonadaceae</taxon>
        <taxon>Sphingomonas</taxon>
    </lineage>
</organism>